<feature type="binding site" description="axial binding residue" evidence="5">
    <location>
        <position position="382"/>
    </location>
    <ligand>
        <name>heme</name>
        <dbReference type="ChEBI" id="CHEBI:30413"/>
    </ligand>
    <ligandPart>
        <name>Fe</name>
        <dbReference type="ChEBI" id="CHEBI:18248"/>
    </ligandPart>
</feature>
<dbReference type="Proteomes" id="UP000316639">
    <property type="component" value="Unassembled WGS sequence"/>
</dbReference>
<dbReference type="GO" id="GO:0016705">
    <property type="term" value="F:oxidoreductase activity, acting on paired donors, with incorporation or reduction of molecular oxygen"/>
    <property type="evidence" value="ECO:0007669"/>
    <property type="project" value="InterPro"/>
</dbReference>
<evidence type="ECO:0000313" key="7">
    <source>
        <dbReference type="EMBL" id="TWP50599.1"/>
    </source>
</evidence>
<dbReference type="SUPFAM" id="SSF48264">
    <property type="entry name" value="Cytochrome P450"/>
    <property type="match status" value="1"/>
</dbReference>
<proteinExistence type="inferred from homology"/>
<organism evidence="7 8">
    <name type="scientific">Lentzea tibetensis</name>
    <dbReference type="NCBI Taxonomy" id="2591470"/>
    <lineage>
        <taxon>Bacteria</taxon>
        <taxon>Bacillati</taxon>
        <taxon>Actinomycetota</taxon>
        <taxon>Actinomycetes</taxon>
        <taxon>Pseudonocardiales</taxon>
        <taxon>Pseudonocardiaceae</taxon>
        <taxon>Lentzea</taxon>
    </lineage>
</organism>
<evidence type="ECO:0000256" key="3">
    <source>
        <dbReference type="ARBA" id="ARBA00022723"/>
    </source>
</evidence>
<dbReference type="Pfam" id="PF00067">
    <property type="entry name" value="p450"/>
    <property type="match status" value="1"/>
</dbReference>
<dbReference type="InterPro" id="IPR050529">
    <property type="entry name" value="CYP450_sterol_14alpha_dmase"/>
</dbReference>
<evidence type="ECO:0000256" key="6">
    <source>
        <dbReference type="RuleBase" id="RU000461"/>
    </source>
</evidence>
<sequence>MVSGAKPVIGHLTEFHRSPEELFRRGRAEHGDMFTFALPGGHKAVALLGPERSRLFFAETDRALSVRPAYPFIARMFAPDFFFVAPFDEYRRQRQIILPRFQGRQLDGYVTAMDAEAVALIEQLGDAGEFTVTDHFAPLAARIAARCFLGRDLAAAIDQDFFAEFRRFSGGIASFPRGDWPLPKFIRGKRARNRLRVILGDLIAERRKAPLDPPDFLQTIAEAHYPDGSPVPDLVLINLILLLIVGGHETTAGHMSWALLDLLGNPRELASATSESAEVLAGNGFCDFASVKPLRHLDLCLLETERLHPVANLLVREALAPLEVDGTTIPAGTVMFVSPAVSHRLADLWPEPDAFRPERFAGEEGKLARQMLIGFGGGTHRCIGLHFAHLEMKIVLARLLTHFDMELVDGPPQPVRGFRAKWPASPCRVRYRARVTSPV</sequence>
<keyword evidence="4 5" id="KW-0408">Iron</keyword>
<dbReference type="PRINTS" id="PR00385">
    <property type="entry name" value="P450"/>
</dbReference>
<reference evidence="7 8" key="1">
    <citation type="submission" date="2019-07" db="EMBL/GenBank/DDBJ databases">
        <title>Lentzea xizangensis sp. nov., isolated from Qinghai-Tibetan Plateau Soils.</title>
        <authorList>
            <person name="Huang J."/>
        </authorList>
    </citation>
    <scope>NUCLEOTIDE SEQUENCE [LARGE SCALE GENOMIC DNA]</scope>
    <source>
        <strain evidence="7 8">FXJ1.1311</strain>
    </source>
</reference>
<keyword evidence="8" id="KW-1185">Reference proteome</keyword>
<evidence type="ECO:0000313" key="8">
    <source>
        <dbReference type="Proteomes" id="UP000316639"/>
    </source>
</evidence>
<dbReference type="InterPro" id="IPR017972">
    <property type="entry name" value="Cyt_P450_CS"/>
</dbReference>
<evidence type="ECO:0000256" key="4">
    <source>
        <dbReference type="ARBA" id="ARBA00023004"/>
    </source>
</evidence>
<dbReference type="InterPro" id="IPR002403">
    <property type="entry name" value="Cyt_P450_E_grp-IV"/>
</dbReference>
<gene>
    <name evidence="7" type="ORF">FKR81_20030</name>
</gene>
<dbReference type="PROSITE" id="PS00086">
    <property type="entry name" value="CYTOCHROME_P450"/>
    <property type="match status" value="1"/>
</dbReference>
<name>A0A563ESE8_9PSEU</name>
<keyword evidence="6" id="KW-0560">Oxidoreductase</keyword>
<keyword evidence="3 5" id="KW-0479">Metal-binding</keyword>
<dbReference type="GO" id="GO:0004497">
    <property type="term" value="F:monooxygenase activity"/>
    <property type="evidence" value="ECO:0007669"/>
    <property type="project" value="UniProtKB-KW"/>
</dbReference>
<comment type="similarity">
    <text evidence="1 6">Belongs to the cytochrome P450 family.</text>
</comment>
<dbReference type="Gene3D" id="1.10.630.10">
    <property type="entry name" value="Cytochrome P450"/>
    <property type="match status" value="1"/>
</dbReference>
<dbReference type="PANTHER" id="PTHR24304">
    <property type="entry name" value="CYTOCHROME P450 FAMILY 7"/>
    <property type="match status" value="1"/>
</dbReference>
<dbReference type="PANTHER" id="PTHR24304:SF2">
    <property type="entry name" value="24-HYDROXYCHOLESTEROL 7-ALPHA-HYDROXYLASE"/>
    <property type="match status" value="1"/>
</dbReference>
<evidence type="ECO:0000256" key="5">
    <source>
        <dbReference type="PIRSR" id="PIRSR602403-1"/>
    </source>
</evidence>
<dbReference type="InterPro" id="IPR001128">
    <property type="entry name" value="Cyt_P450"/>
</dbReference>
<dbReference type="InterPro" id="IPR036396">
    <property type="entry name" value="Cyt_P450_sf"/>
</dbReference>
<dbReference type="EMBL" id="VOBR01000012">
    <property type="protein sequence ID" value="TWP50599.1"/>
    <property type="molecule type" value="Genomic_DNA"/>
</dbReference>
<evidence type="ECO:0000256" key="1">
    <source>
        <dbReference type="ARBA" id="ARBA00010617"/>
    </source>
</evidence>
<keyword evidence="2 5" id="KW-0349">Heme</keyword>
<dbReference type="AlphaFoldDB" id="A0A563ESE8"/>
<dbReference type="GO" id="GO:0020037">
    <property type="term" value="F:heme binding"/>
    <property type="evidence" value="ECO:0007669"/>
    <property type="project" value="InterPro"/>
</dbReference>
<keyword evidence="6" id="KW-0503">Monooxygenase</keyword>
<dbReference type="PRINTS" id="PR00465">
    <property type="entry name" value="EP450IV"/>
</dbReference>
<protein>
    <submittedName>
        <fullName evidence="7">Cytochrome P450</fullName>
    </submittedName>
</protein>
<comment type="caution">
    <text evidence="7">The sequence shown here is derived from an EMBL/GenBank/DDBJ whole genome shotgun (WGS) entry which is preliminary data.</text>
</comment>
<dbReference type="OrthoDB" id="5290182at2"/>
<evidence type="ECO:0000256" key="2">
    <source>
        <dbReference type="ARBA" id="ARBA00022617"/>
    </source>
</evidence>
<accession>A0A563ESE8</accession>
<comment type="cofactor">
    <cofactor evidence="5">
        <name>heme</name>
        <dbReference type="ChEBI" id="CHEBI:30413"/>
    </cofactor>
</comment>
<dbReference type="GO" id="GO:0005506">
    <property type="term" value="F:iron ion binding"/>
    <property type="evidence" value="ECO:0007669"/>
    <property type="project" value="InterPro"/>
</dbReference>